<name>A0A1H6C0N8_9SPHI</name>
<keyword evidence="4" id="KW-0449">Lipoprotein</keyword>
<dbReference type="InterPro" id="IPR012674">
    <property type="entry name" value="Calycin"/>
</dbReference>
<dbReference type="PIRSF" id="PIRSF036893">
    <property type="entry name" value="Lipocalin_ApoD"/>
    <property type="match status" value="1"/>
</dbReference>
<dbReference type="PANTHER" id="PTHR10612:SF34">
    <property type="entry name" value="APOLIPOPROTEIN D"/>
    <property type="match status" value="1"/>
</dbReference>
<accession>A0A1H6C0N8</accession>
<dbReference type="PANTHER" id="PTHR10612">
    <property type="entry name" value="APOLIPOPROTEIN D"/>
    <property type="match status" value="1"/>
</dbReference>
<dbReference type="InterPro" id="IPR022272">
    <property type="entry name" value="Lipocalin_CS"/>
</dbReference>
<keyword evidence="5" id="KW-1185">Reference proteome</keyword>
<dbReference type="InterPro" id="IPR022271">
    <property type="entry name" value="Lipocalin_ApoD"/>
</dbReference>
<evidence type="ECO:0000256" key="1">
    <source>
        <dbReference type="ARBA" id="ARBA00006889"/>
    </source>
</evidence>
<dbReference type="Proteomes" id="UP000236731">
    <property type="component" value="Unassembled WGS sequence"/>
</dbReference>
<dbReference type="InterPro" id="IPR002446">
    <property type="entry name" value="Lipocalin_bac"/>
</dbReference>
<dbReference type="InterPro" id="IPR047202">
    <property type="entry name" value="Lipocalin_Blc-like_dom"/>
</dbReference>
<dbReference type="SUPFAM" id="SSF50814">
    <property type="entry name" value="Lipocalins"/>
    <property type="match status" value="1"/>
</dbReference>
<dbReference type="RefSeq" id="WP_103907513.1">
    <property type="nucleotide sequence ID" value="NZ_CP049246.1"/>
</dbReference>
<sequence>MDKKKTLITLSAVALGSVIYNYLRPVRSEVEVIHNFDLEKYLGTWYEIARLDFFWEKDLKDVTATYSKNEDGSLKVENSGVHIRTGKQKTSIGKAKLLGAPNEAALKVSFFGPFYSGYNIVRLDEDYQDALVFGDDLDHMWILSREKTISQTRKELYLAYAEACGYDINKLTWTIQEA</sequence>
<dbReference type="InterPro" id="IPR000566">
    <property type="entry name" value="Lipocln_cytosolic_FA-bd_dom"/>
</dbReference>
<dbReference type="AlphaFoldDB" id="A0A1H6C0N8"/>
<dbReference type="Gene3D" id="2.40.128.20">
    <property type="match status" value="1"/>
</dbReference>
<reference evidence="5" key="1">
    <citation type="submission" date="2016-10" db="EMBL/GenBank/DDBJ databases">
        <authorList>
            <person name="Varghese N."/>
            <person name="Submissions S."/>
        </authorList>
    </citation>
    <scope>NUCLEOTIDE SEQUENCE [LARGE SCALE GENOMIC DNA]</scope>
    <source>
        <strain evidence="5">DSM 22361</strain>
    </source>
</reference>
<feature type="domain" description="Lipocalin/cytosolic fatty-acid binding" evidence="3">
    <location>
        <begin position="36"/>
        <end position="175"/>
    </location>
</feature>
<dbReference type="GO" id="GO:0006950">
    <property type="term" value="P:response to stress"/>
    <property type="evidence" value="ECO:0007669"/>
    <property type="project" value="UniProtKB-ARBA"/>
</dbReference>
<dbReference type="OrthoDB" id="594739at2"/>
<dbReference type="Pfam" id="PF08212">
    <property type="entry name" value="Lipocalin_2"/>
    <property type="match status" value="1"/>
</dbReference>
<dbReference type="CDD" id="cd19438">
    <property type="entry name" value="lipocalin_Blc-like"/>
    <property type="match status" value="1"/>
</dbReference>
<protein>
    <submittedName>
        <fullName evidence="4">Apolipoprotein D and lipocalin family protein</fullName>
    </submittedName>
</protein>
<proteinExistence type="inferred from homology"/>
<dbReference type="PRINTS" id="PR01171">
    <property type="entry name" value="BCTLIPOCALIN"/>
</dbReference>
<dbReference type="EMBL" id="FNUT01000012">
    <property type="protein sequence ID" value="SEG66521.1"/>
    <property type="molecule type" value="Genomic_DNA"/>
</dbReference>
<gene>
    <name evidence="4" type="ORF">SAMN05421877_112117</name>
</gene>
<dbReference type="PROSITE" id="PS00213">
    <property type="entry name" value="LIPOCALIN"/>
    <property type="match status" value="1"/>
</dbReference>
<organism evidence="4 5">
    <name type="scientific">Sphingobacterium lactis</name>
    <dbReference type="NCBI Taxonomy" id="797291"/>
    <lineage>
        <taxon>Bacteria</taxon>
        <taxon>Pseudomonadati</taxon>
        <taxon>Bacteroidota</taxon>
        <taxon>Sphingobacteriia</taxon>
        <taxon>Sphingobacteriales</taxon>
        <taxon>Sphingobacteriaceae</taxon>
        <taxon>Sphingobacterium</taxon>
    </lineage>
</organism>
<evidence type="ECO:0000256" key="2">
    <source>
        <dbReference type="PIRNR" id="PIRNR036893"/>
    </source>
</evidence>
<evidence type="ECO:0000313" key="4">
    <source>
        <dbReference type="EMBL" id="SEG66521.1"/>
    </source>
</evidence>
<evidence type="ECO:0000313" key="5">
    <source>
        <dbReference type="Proteomes" id="UP000236731"/>
    </source>
</evidence>
<evidence type="ECO:0000259" key="3">
    <source>
        <dbReference type="Pfam" id="PF08212"/>
    </source>
</evidence>
<comment type="similarity">
    <text evidence="1 2">Belongs to the calycin superfamily. Lipocalin family.</text>
</comment>